<gene>
    <name evidence="4" type="ORF">ICL16_11945</name>
</gene>
<dbReference type="AlphaFoldDB" id="A0A8J6XF83"/>
<dbReference type="InterPro" id="IPR015424">
    <property type="entry name" value="PyrdxlP-dep_Trfase"/>
</dbReference>
<evidence type="ECO:0000313" key="5">
    <source>
        <dbReference type="Proteomes" id="UP000629098"/>
    </source>
</evidence>
<keyword evidence="5" id="KW-1185">Reference proteome</keyword>
<sequence>MLSTSTPLISYLKQLESQGITDIEVITDKLYHHVNEQIRHGVYSNDRYTELGSDVAGTIVSESSNSKNECILWCINHYLGLNRNQNVINKVCEAVQKFGTGCGTSAISGGMSSLHKAVELKLKNLIGKESVMLFPTGYTANLGFLSAFPGQNDLILFDRESHASLIDGIKMSGKKWLPFKHNNVNDLLAKLQKYSSNYENIFVVVESAYSMSGDLAPLQEIIELKQKHKFFLYVDEAHTFGIYGKNGSGYCNELGIVDQVDFIAATLSKATASIGGFIATKSKYIPLLQWRANTYVFQACLTPPDAAAILASLEEIENNPQMIEQLHQNNRYMRKRLTSIGFNLGTSLSPIIPIFMSDEAKMLSFNKELFARGIFSVTLFYPIVKPKEGRIRLILSAAHTREQIDKTVDTLHELAIKYDIIPLSQLAAA</sequence>
<dbReference type="SUPFAM" id="SSF53383">
    <property type="entry name" value="PLP-dependent transferases"/>
    <property type="match status" value="1"/>
</dbReference>
<name>A0A8J6XF83_9CYAN</name>
<keyword evidence="2" id="KW-0808">Transferase</keyword>
<dbReference type="Proteomes" id="UP000629098">
    <property type="component" value="Unassembled WGS sequence"/>
</dbReference>
<evidence type="ECO:0000259" key="3">
    <source>
        <dbReference type="Pfam" id="PF00155"/>
    </source>
</evidence>
<dbReference type="EMBL" id="JACXAE010000043">
    <property type="protein sequence ID" value="MBD2772763.1"/>
    <property type="molecule type" value="Genomic_DNA"/>
</dbReference>
<dbReference type="PANTHER" id="PTHR13693">
    <property type="entry name" value="CLASS II AMINOTRANSFERASE/8-AMINO-7-OXONONANOATE SYNTHASE"/>
    <property type="match status" value="1"/>
</dbReference>
<dbReference type="Pfam" id="PF00155">
    <property type="entry name" value="Aminotran_1_2"/>
    <property type="match status" value="1"/>
</dbReference>
<dbReference type="GO" id="GO:0008483">
    <property type="term" value="F:transaminase activity"/>
    <property type="evidence" value="ECO:0007669"/>
    <property type="project" value="UniProtKB-KW"/>
</dbReference>
<evidence type="ECO:0000313" key="4">
    <source>
        <dbReference type="EMBL" id="MBD2772763.1"/>
    </source>
</evidence>
<dbReference type="InterPro" id="IPR050087">
    <property type="entry name" value="AON_synthase_class-II"/>
</dbReference>
<dbReference type="Gene3D" id="3.90.1150.10">
    <property type="entry name" value="Aspartate Aminotransferase, domain 1"/>
    <property type="match status" value="1"/>
</dbReference>
<protein>
    <submittedName>
        <fullName evidence="4">Aminotransferase class I/II-fold pyridoxal phosphate-dependent enzyme</fullName>
    </submittedName>
</protein>
<comment type="cofactor">
    <cofactor evidence="1">
        <name>pyridoxal 5'-phosphate</name>
        <dbReference type="ChEBI" id="CHEBI:597326"/>
    </cofactor>
</comment>
<dbReference type="Gene3D" id="3.40.640.10">
    <property type="entry name" value="Type I PLP-dependent aspartate aminotransferase-like (Major domain)"/>
    <property type="match status" value="1"/>
</dbReference>
<comment type="caution">
    <text evidence="4">The sequence shown here is derived from an EMBL/GenBank/DDBJ whole genome shotgun (WGS) entry which is preliminary data.</text>
</comment>
<keyword evidence="4" id="KW-0032">Aminotransferase</keyword>
<dbReference type="InterPro" id="IPR015422">
    <property type="entry name" value="PyrdxlP-dep_Trfase_small"/>
</dbReference>
<evidence type="ECO:0000256" key="1">
    <source>
        <dbReference type="ARBA" id="ARBA00001933"/>
    </source>
</evidence>
<accession>A0A8J6XF83</accession>
<proteinExistence type="predicted"/>
<organism evidence="4 5">
    <name type="scientific">Iningainema tapete BLCC-T55</name>
    <dbReference type="NCBI Taxonomy" id="2748662"/>
    <lineage>
        <taxon>Bacteria</taxon>
        <taxon>Bacillati</taxon>
        <taxon>Cyanobacteriota</taxon>
        <taxon>Cyanophyceae</taxon>
        <taxon>Nostocales</taxon>
        <taxon>Scytonemataceae</taxon>
        <taxon>Iningainema tapete</taxon>
    </lineage>
</organism>
<dbReference type="InterPro" id="IPR004839">
    <property type="entry name" value="Aminotransferase_I/II_large"/>
</dbReference>
<evidence type="ECO:0000256" key="2">
    <source>
        <dbReference type="ARBA" id="ARBA00022679"/>
    </source>
</evidence>
<dbReference type="PANTHER" id="PTHR13693:SF3">
    <property type="entry name" value="LD36009P"/>
    <property type="match status" value="1"/>
</dbReference>
<reference evidence="4" key="1">
    <citation type="submission" date="2020-09" db="EMBL/GenBank/DDBJ databases">
        <title>Iningainema tapete sp. nov. (Scytonemataceae, Cyanobacteria) from greenhouses in central Florida (USA) produces two types of nodularin with biosynthetic potential for microcystin-LR and anabaenopeptins.</title>
        <authorList>
            <person name="Berthold D.E."/>
            <person name="Lefler F.W."/>
            <person name="Huang I.-S."/>
            <person name="Abdulla H."/>
            <person name="Zimba P.V."/>
            <person name="Laughinghouse H.D. IV."/>
        </authorList>
    </citation>
    <scope>NUCLEOTIDE SEQUENCE</scope>
    <source>
        <strain evidence="4">BLCCT55</strain>
    </source>
</reference>
<feature type="domain" description="Aminotransferase class I/classII large" evidence="3">
    <location>
        <begin position="69"/>
        <end position="410"/>
    </location>
</feature>
<dbReference type="RefSeq" id="WP_190827740.1">
    <property type="nucleotide sequence ID" value="NZ_CAWPPI010000043.1"/>
</dbReference>
<dbReference type="GO" id="GO:0030170">
    <property type="term" value="F:pyridoxal phosphate binding"/>
    <property type="evidence" value="ECO:0007669"/>
    <property type="project" value="InterPro"/>
</dbReference>
<dbReference type="InterPro" id="IPR015421">
    <property type="entry name" value="PyrdxlP-dep_Trfase_major"/>
</dbReference>